<proteinExistence type="predicted"/>
<evidence type="ECO:0000313" key="2">
    <source>
        <dbReference type="Proteomes" id="UP000238655"/>
    </source>
</evidence>
<gene>
    <name evidence="1" type="ORF">C3743_13250</name>
</gene>
<evidence type="ECO:0000313" key="1">
    <source>
        <dbReference type="EMBL" id="POZ87353.1"/>
    </source>
</evidence>
<organism evidence="1 2">
    <name type="scientific">Burkholderia contaminans</name>
    <dbReference type="NCBI Taxonomy" id="488447"/>
    <lineage>
        <taxon>Bacteria</taxon>
        <taxon>Pseudomonadati</taxon>
        <taxon>Pseudomonadota</taxon>
        <taxon>Betaproteobacteria</taxon>
        <taxon>Burkholderiales</taxon>
        <taxon>Burkholderiaceae</taxon>
        <taxon>Burkholderia</taxon>
        <taxon>Burkholderia cepacia complex</taxon>
    </lineage>
</organism>
<name>A0A2S5E7E0_9BURK</name>
<accession>A0A2S5E7E0</accession>
<comment type="caution">
    <text evidence="1">The sequence shown here is derived from an EMBL/GenBank/DDBJ whole genome shotgun (WGS) entry which is preliminary data.</text>
</comment>
<dbReference type="AlphaFoldDB" id="A0A2S5E7E0"/>
<dbReference type="EMBL" id="PQVP01000001">
    <property type="protein sequence ID" value="POZ87353.1"/>
    <property type="molecule type" value="Genomic_DNA"/>
</dbReference>
<protein>
    <submittedName>
        <fullName evidence="1">Sperm protamine P1 family protein</fullName>
    </submittedName>
</protein>
<reference evidence="1 2" key="1">
    <citation type="submission" date="2018-01" db="EMBL/GenBank/DDBJ databases">
        <title>Successful Treatment of Persistent Burkholderia cepacia Bacteremia with Ceftazidime-Avibactam.</title>
        <authorList>
            <person name="Tamma P."/>
            <person name="Fan Y."/>
            <person name="Bergman Y."/>
            <person name="Sick-Samuels A."/>
            <person name="Hsu A."/>
            <person name="Timp W."/>
            <person name="Simner P."/>
        </authorList>
    </citation>
    <scope>NUCLEOTIDE SEQUENCE [LARGE SCALE GENOMIC DNA]</scope>
    <source>
        <strain evidence="1 2">170816</strain>
    </source>
</reference>
<dbReference type="Proteomes" id="UP000238655">
    <property type="component" value="Chromosome 2"/>
</dbReference>
<sequence>MWNRLAVRERGQCVSRKRAGSRCETLSKGSFAGL</sequence>